<keyword evidence="3 7" id="KW-0963">Cytoplasm</keyword>
<evidence type="ECO:0000259" key="10">
    <source>
        <dbReference type="SMART" id="SM00562"/>
    </source>
</evidence>
<keyword evidence="7" id="KW-0547">Nucleotide-binding</keyword>
<dbReference type="CDD" id="cd04413">
    <property type="entry name" value="NDPk_I"/>
    <property type="match status" value="1"/>
</dbReference>
<dbReference type="Gene3D" id="3.30.70.141">
    <property type="entry name" value="Nucleoside diphosphate kinase-like domain"/>
    <property type="match status" value="1"/>
</dbReference>
<reference evidence="11 12" key="2">
    <citation type="journal article" date="2014" name="Genome Announc.">
        <title>Complete Genome Sequence of Methanoregula formicica SMSPT, a Mesophilic Hydrogenotrophic Methanogen Isolated from a Methanogenic Upflow Anaerobic Sludge Blanket Reactor.</title>
        <authorList>
            <person name="Yamamoto K."/>
            <person name="Tamaki H."/>
            <person name="Cadillo-Quiroz H."/>
            <person name="Imachi H."/>
            <person name="Kyrpides N."/>
            <person name="Woyke T."/>
            <person name="Goodwin L."/>
            <person name="Zinder S.H."/>
            <person name="Kamagata Y."/>
            <person name="Liu W.T."/>
        </authorList>
    </citation>
    <scope>NUCLEOTIDE SEQUENCE [LARGE SCALE GENOMIC DNA]</scope>
    <source>
        <strain evidence="12">DSM 22288 / NBRC 105244 / SMSP</strain>
    </source>
</reference>
<dbReference type="InParanoid" id="L0HJM6"/>
<evidence type="ECO:0000256" key="8">
    <source>
        <dbReference type="PROSITE-ProRule" id="PRU00706"/>
    </source>
</evidence>
<dbReference type="GO" id="GO:0006241">
    <property type="term" value="P:CTP biosynthetic process"/>
    <property type="evidence" value="ECO:0007669"/>
    <property type="project" value="UniProtKB-UniRule"/>
</dbReference>
<dbReference type="SMART" id="SM00562">
    <property type="entry name" value="NDK"/>
    <property type="match status" value="1"/>
</dbReference>
<proteinExistence type="inferred from homology"/>
<accession>L0HJM6</accession>
<comment type="catalytic activity">
    <reaction evidence="7">
        <text>a ribonucleoside 5'-diphosphate + ATP = a ribonucleoside 5'-triphosphate + ADP</text>
        <dbReference type="Rhea" id="RHEA:18113"/>
        <dbReference type="ChEBI" id="CHEBI:30616"/>
        <dbReference type="ChEBI" id="CHEBI:57930"/>
        <dbReference type="ChEBI" id="CHEBI:61557"/>
        <dbReference type="ChEBI" id="CHEBI:456216"/>
        <dbReference type="EC" id="2.7.4.6"/>
    </reaction>
</comment>
<dbReference type="EMBL" id="CP003167">
    <property type="protein sequence ID" value="AGB03518.1"/>
    <property type="molecule type" value="Genomic_DNA"/>
</dbReference>
<dbReference type="GO" id="GO:0006228">
    <property type="term" value="P:UTP biosynthetic process"/>
    <property type="evidence" value="ECO:0007669"/>
    <property type="project" value="UniProtKB-UniRule"/>
</dbReference>
<dbReference type="EC" id="2.7.4.6" evidence="7"/>
<feature type="binding site" evidence="7 8">
    <location>
        <position position="58"/>
    </location>
    <ligand>
        <name>ATP</name>
        <dbReference type="ChEBI" id="CHEBI:30616"/>
    </ligand>
</feature>
<comment type="subcellular location">
    <subcellularLocation>
        <location evidence="7">Cytoplasm</location>
    </subcellularLocation>
</comment>
<dbReference type="eggNOG" id="arCOG04313">
    <property type="taxonomic scope" value="Archaea"/>
</dbReference>
<feature type="domain" description="Nucleoside diphosphate kinase-like" evidence="10">
    <location>
        <begin position="2"/>
        <end position="139"/>
    </location>
</feature>
<keyword evidence="7" id="KW-0067">ATP-binding</keyword>
<name>L0HJM6_METFS</name>
<keyword evidence="5 7" id="KW-0808">Transferase</keyword>
<keyword evidence="4 7" id="KW-0597">Phosphoprotein</keyword>
<dbReference type="OrthoDB" id="6874at2157"/>
<dbReference type="KEGG" id="mfo:Metfor_2524"/>
<dbReference type="FunFam" id="3.30.70.141:FF:000002">
    <property type="entry name" value="Nucleoside diphosphate kinase"/>
    <property type="match status" value="1"/>
</dbReference>
<dbReference type="RefSeq" id="WP_015286480.1">
    <property type="nucleotide sequence ID" value="NC_019943.1"/>
</dbReference>
<evidence type="ECO:0000256" key="2">
    <source>
        <dbReference type="ARBA" id="ARBA00008142"/>
    </source>
</evidence>
<dbReference type="GeneID" id="14309916"/>
<dbReference type="PRINTS" id="PR01243">
    <property type="entry name" value="NUCDPKINASE"/>
</dbReference>
<feature type="binding site" evidence="7 8">
    <location>
        <position position="103"/>
    </location>
    <ligand>
        <name>ATP</name>
        <dbReference type="ChEBI" id="CHEBI:30616"/>
    </ligand>
</feature>
<comment type="cofactor">
    <cofactor evidence="1 7">
        <name>Mg(2+)</name>
        <dbReference type="ChEBI" id="CHEBI:18420"/>
    </cofactor>
</comment>
<evidence type="ECO:0000256" key="7">
    <source>
        <dbReference type="HAMAP-Rule" id="MF_00451"/>
    </source>
</evidence>
<dbReference type="InterPro" id="IPR034907">
    <property type="entry name" value="NDK-like_dom"/>
</dbReference>
<keyword evidence="12" id="KW-1185">Reference proteome</keyword>
<dbReference type="AlphaFoldDB" id="L0HJM6"/>
<evidence type="ECO:0000313" key="11">
    <source>
        <dbReference type="EMBL" id="AGB03518.1"/>
    </source>
</evidence>
<dbReference type="NCBIfam" id="NF001908">
    <property type="entry name" value="PRK00668.1"/>
    <property type="match status" value="1"/>
</dbReference>
<dbReference type="FunCoup" id="L0HJM6">
    <property type="interactions" value="253"/>
</dbReference>
<sequence>MPDRTFVMVKPDGVQRGLVGEIVSRLEAKGLKLVAARFEKLPEQRVTEHYKEHLSKPFFPSMKEYIMSGPVFLMVWEGRNVAAIVRKVVGSTNPQEAAPGTIRGDFGIDIGRNVIHAADSPESAAREIGIHFKTTEVFDYKRIDESVLYEY</sequence>
<dbReference type="PROSITE" id="PS51374">
    <property type="entry name" value="NDPK_LIKE"/>
    <property type="match status" value="1"/>
</dbReference>
<dbReference type="PANTHER" id="PTHR11349">
    <property type="entry name" value="NUCLEOSIDE DIPHOSPHATE KINASE"/>
    <property type="match status" value="1"/>
</dbReference>
<dbReference type="Pfam" id="PF00334">
    <property type="entry name" value="NDK"/>
    <property type="match status" value="1"/>
</dbReference>
<evidence type="ECO:0000256" key="1">
    <source>
        <dbReference type="ARBA" id="ARBA00001946"/>
    </source>
</evidence>
<evidence type="ECO:0000256" key="6">
    <source>
        <dbReference type="ARBA" id="ARBA00022777"/>
    </source>
</evidence>
<comment type="catalytic activity">
    <reaction evidence="7">
        <text>a 2'-deoxyribonucleoside 5'-diphosphate + ATP = a 2'-deoxyribonucleoside 5'-triphosphate + ADP</text>
        <dbReference type="Rhea" id="RHEA:44640"/>
        <dbReference type="ChEBI" id="CHEBI:30616"/>
        <dbReference type="ChEBI" id="CHEBI:61560"/>
        <dbReference type="ChEBI" id="CHEBI:73316"/>
        <dbReference type="ChEBI" id="CHEBI:456216"/>
        <dbReference type="EC" id="2.7.4.6"/>
    </reaction>
</comment>
<dbReference type="GO" id="GO:0004550">
    <property type="term" value="F:nucleoside diphosphate kinase activity"/>
    <property type="evidence" value="ECO:0007669"/>
    <property type="project" value="UniProtKB-UniRule"/>
</dbReference>
<feature type="active site" description="Pros-phosphohistidine intermediate" evidence="7 8">
    <location>
        <position position="116"/>
    </location>
</feature>
<dbReference type="GO" id="GO:0046872">
    <property type="term" value="F:metal ion binding"/>
    <property type="evidence" value="ECO:0007669"/>
    <property type="project" value="UniProtKB-KW"/>
</dbReference>
<dbReference type="InterPro" id="IPR036850">
    <property type="entry name" value="NDK-like_dom_sf"/>
</dbReference>
<protein>
    <recommendedName>
        <fullName evidence="7">Nucleoside diphosphate kinase</fullName>
        <shortName evidence="7">NDK</shortName>
        <shortName evidence="7">NDP kinase</shortName>
        <ecNumber evidence="7">2.7.4.6</ecNumber>
    </recommendedName>
    <alternativeName>
        <fullName evidence="7">Nucleoside-2-P kinase</fullName>
    </alternativeName>
</protein>
<organism evidence="11 12">
    <name type="scientific">Methanoregula formicica (strain DSM 22288 / NBRC 105244 / SMSP)</name>
    <dbReference type="NCBI Taxonomy" id="593750"/>
    <lineage>
        <taxon>Archaea</taxon>
        <taxon>Methanobacteriati</taxon>
        <taxon>Methanobacteriota</taxon>
        <taxon>Stenosarchaea group</taxon>
        <taxon>Methanomicrobia</taxon>
        <taxon>Methanomicrobiales</taxon>
        <taxon>Methanoregulaceae</taxon>
        <taxon>Methanoregula</taxon>
    </lineage>
</organism>
<feature type="binding site" evidence="7 8">
    <location>
        <position position="92"/>
    </location>
    <ligand>
        <name>ATP</name>
        <dbReference type="ChEBI" id="CHEBI:30616"/>
    </ligand>
</feature>
<dbReference type="Proteomes" id="UP000010824">
    <property type="component" value="Chromosome"/>
</dbReference>
<dbReference type="InterPro" id="IPR001564">
    <property type="entry name" value="Nucleoside_diP_kinase"/>
</dbReference>
<dbReference type="GO" id="GO:0005737">
    <property type="term" value="C:cytoplasm"/>
    <property type="evidence" value="ECO:0007669"/>
    <property type="project" value="UniProtKB-SubCell"/>
</dbReference>
<keyword evidence="7" id="KW-0460">Magnesium</keyword>
<reference evidence="12" key="1">
    <citation type="submission" date="2011-12" db="EMBL/GenBank/DDBJ databases">
        <title>Complete sequence of Methanoregula formicicum SMSP.</title>
        <authorList>
            <person name="Lucas S."/>
            <person name="Han J."/>
            <person name="Lapidus A."/>
            <person name="Cheng J.-F."/>
            <person name="Goodwin L."/>
            <person name="Pitluck S."/>
            <person name="Peters L."/>
            <person name="Ovchinnikova G."/>
            <person name="Teshima H."/>
            <person name="Detter J.C."/>
            <person name="Han C."/>
            <person name="Tapia R."/>
            <person name="Land M."/>
            <person name="Hauser L."/>
            <person name="Kyrpides N."/>
            <person name="Ivanova N."/>
            <person name="Pagani I."/>
            <person name="Imachi H."/>
            <person name="Tamaki H."/>
            <person name="Sekiguchi Y."/>
            <person name="Kamagata Y."/>
            <person name="Cadillo-Quiroz H."/>
            <person name="Zinder S."/>
            <person name="Liu W.-T."/>
            <person name="Woyke T."/>
        </authorList>
    </citation>
    <scope>NUCLEOTIDE SEQUENCE [LARGE SCALE GENOMIC DNA]</scope>
    <source>
        <strain evidence="12">DSM 22288 / NBRC 105244 / SMSP</strain>
    </source>
</reference>
<dbReference type="HOGENOM" id="CLU_060216_6_3_2"/>
<comment type="function">
    <text evidence="7">Major role in the synthesis of nucleoside triphosphates other than ATP. The ATP gamma phosphate is transferred to the NDP beta phosphate via a ping-pong mechanism, using a phosphorylated active-site intermediate.</text>
</comment>
<comment type="similarity">
    <text evidence="2 7 8 9">Belongs to the NDK family.</text>
</comment>
<gene>
    <name evidence="7" type="primary">ndk</name>
    <name evidence="11" type="ordered locus">Metfor_2524</name>
</gene>
<feature type="binding site" evidence="7 8">
    <location>
        <position position="86"/>
    </location>
    <ligand>
        <name>ATP</name>
        <dbReference type="ChEBI" id="CHEBI:30616"/>
    </ligand>
</feature>
<dbReference type="HAMAP" id="MF_00451">
    <property type="entry name" value="NDP_kinase"/>
    <property type="match status" value="1"/>
</dbReference>
<evidence type="ECO:0000256" key="4">
    <source>
        <dbReference type="ARBA" id="ARBA00022553"/>
    </source>
</evidence>
<dbReference type="SUPFAM" id="SSF54919">
    <property type="entry name" value="Nucleoside diphosphate kinase, NDK"/>
    <property type="match status" value="1"/>
</dbReference>
<evidence type="ECO:0000313" key="12">
    <source>
        <dbReference type="Proteomes" id="UP000010824"/>
    </source>
</evidence>
<evidence type="ECO:0000256" key="5">
    <source>
        <dbReference type="ARBA" id="ARBA00022679"/>
    </source>
</evidence>
<keyword evidence="6 7" id="KW-0418">Kinase</keyword>
<dbReference type="GO" id="GO:0005524">
    <property type="term" value="F:ATP binding"/>
    <property type="evidence" value="ECO:0007669"/>
    <property type="project" value="UniProtKB-UniRule"/>
</dbReference>
<keyword evidence="7" id="KW-0479">Metal-binding</keyword>
<evidence type="ECO:0000256" key="3">
    <source>
        <dbReference type="ARBA" id="ARBA00022490"/>
    </source>
</evidence>
<keyword evidence="7" id="KW-0546">Nucleotide metabolism</keyword>
<feature type="binding site" evidence="7 8">
    <location>
        <position position="113"/>
    </location>
    <ligand>
        <name>ATP</name>
        <dbReference type="ChEBI" id="CHEBI:30616"/>
    </ligand>
</feature>
<dbReference type="STRING" id="593750.Metfor_2524"/>
<feature type="binding site" evidence="7 8">
    <location>
        <position position="10"/>
    </location>
    <ligand>
        <name>ATP</name>
        <dbReference type="ChEBI" id="CHEBI:30616"/>
    </ligand>
</feature>
<dbReference type="GO" id="GO:0006183">
    <property type="term" value="P:GTP biosynthetic process"/>
    <property type="evidence" value="ECO:0007669"/>
    <property type="project" value="UniProtKB-UniRule"/>
</dbReference>
<evidence type="ECO:0000256" key="9">
    <source>
        <dbReference type="RuleBase" id="RU004011"/>
    </source>
</evidence>